<dbReference type="InterPro" id="IPR002376">
    <property type="entry name" value="Formyl_transf_N"/>
</dbReference>
<feature type="binding site" evidence="6">
    <location>
        <position position="67"/>
    </location>
    <ligand>
        <name>(6R)-10-formyltetrahydrofolate</name>
        <dbReference type="ChEBI" id="CHEBI:195366"/>
    </ligand>
</feature>
<dbReference type="InterPro" id="IPR058532">
    <property type="entry name" value="YjbR/MT2646/Rv2570-like"/>
</dbReference>
<feature type="binding site" evidence="6">
    <location>
        <position position="109"/>
    </location>
    <ligand>
        <name>(6R)-10-formyltetrahydrofolate</name>
        <dbReference type="ChEBI" id="CHEBI:195366"/>
    </ligand>
</feature>
<dbReference type="EMBL" id="JAGSPA010000003">
    <property type="protein sequence ID" value="MBV7257041.1"/>
    <property type="molecule type" value="Genomic_DNA"/>
</dbReference>
<dbReference type="EC" id="2.1.2.2" evidence="6"/>
<comment type="catalytic activity">
    <reaction evidence="5 6">
        <text>N(1)-(5-phospho-beta-D-ribosyl)glycinamide + (6R)-10-formyltetrahydrofolate = N(2)-formyl-N(1)-(5-phospho-beta-D-ribosyl)glycinamide + (6S)-5,6,7,8-tetrahydrofolate + H(+)</text>
        <dbReference type="Rhea" id="RHEA:15053"/>
        <dbReference type="ChEBI" id="CHEBI:15378"/>
        <dbReference type="ChEBI" id="CHEBI:57453"/>
        <dbReference type="ChEBI" id="CHEBI:143788"/>
        <dbReference type="ChEBI" id="CHEBI:147286"/>
        <dbReference type="ChEBI" id="CHEBI:195366"/>
        <dbReference type="EC" id="2.1.2.2"/>
    </reaction>
</comment>
<dbReference type="CDD" id="cd08645">
    <property type="entry name" value="FMT_core_GART"/>
    <property type="match status" value="1"/>
</dbReference>
<evidence type="ECO:0000256" key="1">
    <source>
        <dbReference type="ARBA" id="ARBA00005054"/>
    </source>
</evidence>
<feature type="binding site" evidence="6">
    <location>
        <begin position="15"/>
        <end position="17"/>
    </location>
    <ligand>
        <name>N(1)-(5-phospho-beta-D-ribosyl)glycinamide</name>
        <dbReference type="ChEBI" id="CHEBI:143788"/>
    </ligand>
</feature>
<gene>
    <name evidence="6" type="primary">purN</name>
    <name evidence="8" type="ORF">KCG44_09625</name>
</gene>
<dbReference type="InterPro" id="IPR001555">
    <property type="entry name" value="GART_AS"/>
</dbReference>
<dbReference type="GO" id="GO:0004644">
    <property type="term" value="F:phosphoribosylglycinamide formyltransferase activity"/>
    <property type="evidence" value="ECO:0007669"/>
    <property type="project" value="UniProtKB-EC"/>
</dbReference>
<dbReference type="Pfam" id="PF04237">
    <property type="entry name" value="YjbR"/>
    <property type="match status" value="1"/>
</dbReference>
<dbReference type="RefSeq" id="WP_218445878.1">
    <property type="nucleotide sequence ID" value="NZ_JAGSPA010000003.1"/>
</dbReference>
<comment type="caution">
    <text evidence="8">The sequence shown here is derived from an EMBL/GenBank/DDBJ whole genome shotgun (WGS) entry which is preliminary data.</text>
</comment>
<organism evidence="8 9">
    <name type="scientific">Pacificimonas pallii</name>
    <dbReference type="NCBI Taxonomy" id="2827236"/>
    <lineage>
        <taxon>Bacteria</taxon>
        <taxon>Pseudomonadati</taxon>
        <taxon>Pseudomonadota</taxon>
        <taxon>Alphaproteobacteria</taxon>
        <taxon>Sphingomonadales</taxon>
        <taxon>Sphingosinicellaceae</taxon>
        <taxon>Pacificimonas</taxon>
    </lineage>
</organism>
<proteinExistence type="inferred from homology"/>
<dbReference type="NCBIfam" id="TIGR00639">
    <property type="entry name" value="PurN"/>
    <property type="match status" value="1"/>
</dbReference>
<dbReference type="PANTHER" id="PTHR43369">
    <property type="entry name" value="PHOSPHORIBOSYLGLYCINAMIDE FORMYLTRANSFERASE"/>
    <property type="match status" value="1"/>
</dbReference>
<feature type="site" description="Raises pKa of active site His" evidence="6">
    <location>
        <position position="147"/>
    </location>
</feature>
<dbReference type="InterPro" id="IPR004607">
    <property type="entry name" value="GART"/>
</dbReference>
<dbReference type="Pfam" id="PF00551">
    <property type="entry name" value="Formyl_trans_N"/>
    <property type="match status" value="1"/>
</dbReference>
<evidence type="ECO:0000259" key="7">
    <source>
        <dbReference type="Pfam" id="PF00551"/>
    </source>
</evidence>
<comment type="similarity">
    <text evidence="4 6">Belongs to the GART family.</text>
</comment>
<evidence type="ECO:0000256" key="6">
    <source>
        <dbReference type="HAMAP-Rule" id="MF_01930"/>
    </source>
</evidence>
<keyword evidence="2 6" id="KW-0808">Transferase</keyword>
<dbReference type="HAMAP" id="MF_01930">
    <property type="entry name" value="PurN"/>
    <property type="match status" value="1"/>
</dbReference>
<evidence type="ECO:0000256" key="2">
    <source>
        <dbReference type="ARBA" id="ARBA00022679"/>
    </source>
</evidence>
<evidence type="ECO:0000256" key="5">
    <source>
        <dbReference type="ARBA" id="ARBA00047664"/>
    </source>
</evidence>
<feature type="active site" description="Proton donor" evidence="6">
    <location>
        <position position="111"/>
    </location>
</feature>
<evidence type="ECO:0000313" key="9">
    <source>
        <dbReference type="Proteomes" id="UP000722336"/>
    </source>
</evidence>
<comment type="pathway">
    <text evidence="1 6">Purine metabolism; IMP biosynthesis via de novo pathway; N(2)-formyl-N(1)-(5-phospho-D-ribosyl)glycinamide from N(1)-(5-phospho-D-ribosyl)glycinamide (10-formyl THF route): step 1/1.</text>
</comment>
<accession>A0ABS6SGM7</accession>
<keyword evidence="9" id="KW-1185">Reference proteome</keyword>
<feature type="domain" description="Formyl transferase N-terminal" evidence="7">
    <location>
        <begin position="6"/>
        <end position="184"/>
    </location>
</feature>
<name>A0ABS6SGM7_9SPHN</name>
<dbReference type="PANTHER" id="PTHR43369:SF2">
    <property type="entry name" value="PHOSPHORIBOSYLGLYCINAMIDE FORMYLTRANSFERASE"/>
    <property type="match status" value="1"/>
</dbReference>
<dbReference type="Proteomes" id="UP000722336">
    <property type="component" value="Unassembled WGS sequence"/>
</dbReference>
<sequence>MPEKARVAILISGTGTNMAALLYAAKADDCPYEVVLVASNNPDAPGLRLADAENIPTWAKSHKGMDRAAFDTEIGAAIEDAQAGYVALAGYMRLLSPEFVARWQHRMLNIHPSLLPKYKGLDTCQRALDAGDSHAGCSVHLVTAEVDDGEVLAQTKVAITDGDTAETLARRVQFAEHQLFPRTLARWVTRYHAPDWLLSEVTKYALALPETEARDTHGSPGFRCIKGKYFAIFSQNHHGDERVALLVKTSGQDEMNTLIEADPETYHRPAYYGASGWVGVRLDTGEPDWDLVETWLRKSWRAVAPKRLTKLMDAADEF</sequence>
<evidence type="ECO:0000313" key="8">
    <source>
        <dbReference type="EMBL" id="MBV7257041.1"/>
    </source>
</evidence>
<reference evidence="8 9" key="1">
    <citation type="submission" date="2021-04" db="EMBL/GenBank/DDBJ databases">
        <authorList>
            <person name="Pira H."/>
            <person name="Risdian C."/>
            <person name="Wink J."/>
        </authorList>
    </citation>
    <scope>NUCLEOTIDE SEQUENCE [LARGE SCALE GENOMIC DNA]</scope>
    <source>
        <strain evidence="8 9">WHA3</strain>
    </source>
</reference>
<keyword evidence="3 6" id="KW-0658">Purine biosynthesis</keyword>
<dbReference type="PROSITE" id="PS00373">
    <property type="entry name" value="GART"/>
    <property type="match status" value="1"/>
</dbReference>
<evidence type="ECO:0000256" key="3">
    <source>
        <dbReference type="ARBA" id="ARBA00022755"/>
    </source>
</evidence>
<protein>
    <recommendedName>
        <fullName evidence="6">Phosphoribosylglycinamide formyltransferase</fullName>
        <ecNumber evidence="6">2.1.2.2</ecNumber>
    </recommendedName>
    <alternativeName>
        <fullName evidence="6">5'-phosphoribosylglycinamide transformylase</fullName>
    </alternativeName>
    <alternativeName>
        <fullName evidence="6">GAR transformylase</fullName>
        <shortName evidence="6">GART</shortName>
    </alternativeName>
</protein>
<evidence type="ECO:0000256" key="4">
    <source>
        <dbReference type="ARBA" id="ARBA00038440"/>
    </source>
</evidence>
<comment type="function">
    <text evidence="6">Catalyzes the transfer of a formyl group from 10-formyltetrahydrofolate to 5-phospho-ribosyl-glycinamide (GAR), producing 5-phospho-ribosyl-N-formylglycinamide (FGAR) and tetrahydrofolate.</text>
</comment>
<feature type="binding site" evidence="6">
    <location>
        <begin position="92"/>
        <end position="95"/>
    </location>
    <ligand>
        <name>(6R)-10-formyltetrahydrofolate</name>
        <dbReference type="ChEBI" id="CHEBI:195366"/>
    </ligand>
</feature>